<dbReference type="EMBL" id="ML179113">
    <property type="protein sequence ID" value="THU99793.1"/>
    <property type="molecule type" value="Genomic_DNA"/>
</dbReference>
<gene>
    <name evidence="1" type="ORF">K435DRAFT_855284</name>
</gene>
<dbReference type="OrthoDB" id="3257981at2759"/>
<proteinExistence type="predicted"/>
<protein>
    <submittedName>
        <fullName evidence="1">Uncharacterized protein</fullName>
    </submittedName>
</protein>
<evidence type="ECO:0000313" key="1">
    <source>
        <dbReference type="EMBL" id="THU99793.1"/>
    </source>
</evidence>
<keyword evidence="2" id="KW-1185">Reference proteome</keyword>
<dbReference type="Proteomes" id="UP000297245">
    <property type="component" value="Unassembled WGS sequence"/>
</dbReference>
<dbReference type="AlphaFoldDB" id="A0A4S8MCS7"/>
<reference evidence="1 2" key="1">
    <citation type="journal article" date="2019" name="Nat. Ecol. Evol.">
        <title>Megaphylogeny resolves global patterns of mushroom evolution.</title>
        <authorList>
            <person name="Varga T."/>
            <person name="Krizsan K."/>
            <person name="Foldi C."/>
            <person name="Dima B."/>
            <person name="Sanchez-Garcia M."/>
            <person name="Sanchez-Ramirez S."/>
            <person name="Szollosi G.J."/>
            <person name="Szarkandi J.G."/>
            <person name="Papp V."/>
            <person name="Albert L."/>
            <person name="Andreopoulos W."/>
            <person name="Angelini C."/>
            <person name="Antonin V."/>
            <person name="Barry K.W."/>
            <person name="Bougher N.L."/>
            <person name="Buchanan P."/>
            <person name="Buyck B."/>
            <person name="Bense V."/>
            <person name="Catcheside P."/>
            <person name="Chovatia M."/>
            <person name="Cooper J."/>
            <person name="Damon W."/>
            <person name="Desjardin D."/>
            <person name="Finy P."/>
            <person name="Geml J."/>
            <person name="Haridas S."/>
            <person name="Hughes K."/>
            <person name="Justo A."/>
            <person name="Karasinski D."/>
            <person name="Kautmanova I."/>
            <person name="Kiss B."/>
            <person name="Kocsube S."/>
            <person name="Kotiranta H."/>
            <person name="LaButti K.M."/>
            <person name="Lechner B.E."/>
            <person name="Liimatainen K."/>
            <person name="Lipzen A."/>
            <person name="Lukacs Z."/>
            <person name="Mihaltcheva S."/>
            <person name="Morgado L.N."/>
            <person name="Niskanen T."/>
            <person name="Noordeloos M.E."/>
            <person name="Ohm R.A."/>
            <person name="Ortiz-Santana B."/>
            <person name="Ovrebo C."/>
            <person name="Racz N."/>
            <person name="Riley R."/>
            <person name="Savchenko A."/>
            <person name="Shiryaev A."/>
            <person name="Soop K."/>
            <person name="Spirin V."/>
            <person name="Szebenyi C."/>
            <person name="Tomsovsky M."/>
            <person name="Tulloss R.E."/>
            <person name="Uehling J."/>
            <person name="Grigoriev I.V."/>
            <person name="Vagvolgyi C."/>
            <person name="Papp T."/>
            <person name="Martin F.M."/>
            <person name="Miettinen O."/>
            <person name="Hibbett D.S."/>
            <person name="Nagy L.G."/>
        </authorList>
    </citation>
    <scope>NUCLEOTIDE SEQUENCE [LARGE SCALE GENOMIC DNA]</scope>
    <source>
        <strain evidence="1 2">CBS 962.96</strain>
    </source>
</reference>
<accession>A0A4S8MCS7</accession>
<organism evidence="1 2">
    <name type="scientific">Dendrothele bispora (strain CBS 962.96)</name>
    <dbReference type="NCBI Taxonomy" id="1314807"/>
    <lineage>
        <taxon>Eukaryota</taxon>
        <taxon>Fungi</taxon>
        <taxon>Dikarya</taxon>
        <taxon>Basidiomycota</taxon>
        <taxon>Agaricomycotina</taxon>
        <taxon>Agaricomycetes</taxon>
        <taxon>Agaricomycetidae</taxon>
        <taxon>Agaricales</taxon>
        <taxon>Agaricales incertae sedis</taxon>
        <taxon>Dendrothele</taxon>
    </lineage>
</organism>
<evidence type="ECO:0000313" key="2">
    <source>
        <dbReference type="Proteomes" id="UP000297245"/>
    </source>
</evidence>
<name>A0A4S8MCS7_DENBC</name>
<sequence length="60" mass="6242">MGPASNANGKYFQDRPNGSIQYTFNASQGASAFSVPSGIGSQQFSLSKGGKQVMTSLKPI</sequence>